<dbReference type="OrthoDB" id="1922282at2759"/>
<keyword evidence="2" id="KW-1185">Reference proteome</keyword>
<gene>
    <name evidence="1" type="ORF">OGATHE_005376</name>
</gene>
<evidence type="ECO:0000313" key="1">
    <source>
        <dbReference type="EMBL" id="KAH3661044.1"/>
    </source>
</evidence>
<organism evidence="1 2">
    <name type="scientific">Ogataea polymorpha</name>
    <dbReference type="NCBI Taxonomy" id="460523"/>
    <lineage>
        <taxon>Eukaryota</taxon>
        <taxon>Fungi</taxon>
        <taxon>Dikarya</taxon>
        <taxon>Ascomycota</taxon>
        <taxon>Saccharomycotina</taxon>
        <taxon>Pichiomycetes</taxon>
        <taxon>Pichiales</taxon>
        <taxon>Pichiaceae</taxon>
        <taxon>Ogataea</taxon>
    </lineage>
</organism>
<reference evidence="1" key="1">
    <citation type="journal article" date="2021" name="Open Biol.">
        <title>Shared evolutionary footprints suggest mitochondrial oxidative damage underlies multiple complex I losses in fungi.</title>
        <authorList>
            <person name="Schikora-Tamarit M.A."/>
            <person name="Marcet-Houben M."/>
            <person name="Nosek J."/>
            <person name="Gabaldon T."/>
        </authorList>
    </citation>
    <scope>NUCLEOTIDE SEQUENCE</scope>
    <source>
        <strain evidence="1">NCAIM Y.01608</strain>
    </source>
</reference>
<dbReference type="EMBL" id="JAEUBD010001468">
    <property type="protein sequence ID" value="KAH3661044.1"/>
    <property type="molecule type" value="Genomic_DNA"/>
</dbReference>
<dbReference type="PANTHER" id="PTHR39394:SF1">
    <property type="entry name" value="DNAJ HOMOLOGUE SUBFAMILY C MEMBER 28 CONSERVED DOMAIN-CONTAINING PROTEIN"/>
    <property type="match status" value="1"/>
</dbReference>
<evidence type="ECO:0000313" key="2">
    <source>
        <dbReference type="Proteomes" id="UP000788993"/>
    </source>
</evidence>
<reference evidence="1" key="2">
    <citation type="submission" date="2021-01" db="EMBL/GenBank/DDBJ databases">
        <authorList>
            <person name="Schikora-Tamarit M.A."/>
        </authorList>
    </citation>
    <scope>NUCLEOTIDE SEQUENCE</scope>
    <source>
        <strain evidence="1">NCAIM Y.01608</strain>
    </source>
</reference>
<protein>
    <submittedName>
        <fullName evidence="1">Uncharacterized protein</fullName>
    </submittedName>
</protein>
<sequence length="417" mass="48029">MIRRSLVLFNADSGAMKRRLEQLAEDARPMAGDSRAGAISDALPVDLPKLRSKLDQIENQAFDHQYQRAIGLSKIPSYAGKQEREIASSKVWTGKESVYDASLRMLNDKYKPLPKANVRQRLHNARDGALDYQLGKLSDKNKAKDEDDDQFAEMYRERLLGPAQFLGDSYASLDNSVRSLADQRIQEAQRRGEFRNLPRGKPLPKDFTGNNAFIDRTEYHLNNILKRQEAVPPWIEKQGSVEAQIRQFRRQLDSDWTLQAVHIVCEKHSKKSDTDKIQIMSQYAEAERNNNSSYTKLRSSQWEQKYSNYLEVKLKALNDSIRGYNLQAPLASQKLYLNANSELEKCYRRCADNLEAAIKKHLLGEQSGAQSSMGPRSHRVPGYRDVRQRDIHQIYQAPTESLGKQLLDIFRWRRNDE</sequence>
<dbReference type="PANTHER" id="PTHR39394">
    <property type="entry name" value="YALI0E31793P"/>
    <property type="match status" value="1"/>
</dbReference>
<dbReference type="AlphaFoldDB" id="A0A1B7SNZ1"/>
<accession>A0A1B7SNZ1</accession>
<comment type="caution">
    <text evidence="1">The sequence shown here is derived from an EMBL/GenBank/DDBJ whole genome shotgun (WGS) entry which is preliminary data.</text>
</comment>
<dbReference type="RefSeq" id="XP_018212857.1">
    <property type="nucleotide sequence ID" value="XM_018353471.1"/>
</dbReference>
<dbReference type="Pfam" id="PF09350">
    <property type="entry name" value="DJC28_CD"/>
    <property type="match status" value="1"/>
</dbReference>
<dbReference type="InterPro" id="IPR018961">
    <property type="entry name" value="DnaJ_homolog_subfam-C_membr-28"/>
</dbReference>
<dbReference type="Proteomes" id="UP000788993">
    <property type="component" value="Unassembled WGS sequence"/>
</dbReference>
<proteinExistence type="predicted"/>
<name>A0A1B7SNZ1_9ASCO</name>